<dbReference type="EMBL" id="RMUA01000036">
    <property type="protein sequence ID" value="MFK71323.1"/>
    <property type="molecule type" value="Genomic_DNA"/>
</dbReference>
<dbReference type="InterPro" id="IPR021098">
    <property type="entry name" value="Phage_P22_Gp10"/>
</dbReference>
<evidence type="ECO:0008006" key="2">
    <source>
        <dbReference type="Google" id="ProtNLM"/>
    </source>
</evidence>
<evidence type="ECO:0000313" key="1">
    <source>
        <dbReference type="EMBL" id="MFK71323.1"/>
    </source>
</evidence>
<accession>A0A3J4NAX9</accession>
<sequence length="472" mass="52295">MPIQQLPLMKGLGKDFRNADYIDFLPVNLLATPKEVLNSSGYLRSFPGITKRYDVNGVSRGVEYNTAQNAVYRVCGGKLYKGESEVGDVVGSGRVSMAHGRTSQAVGVNGQLVEYRYDGTVKTVSNWPTDSGFTQYELGSVRDITRLRGRYAWSKDGTDSWFITDLEDESHPDRYSAEYRAESQPDGIIGIGTWRDFIVCFGSSTIEYFSLTGATTAGAALYVAQPSLMVQKGIAGTYCKTPFADSYAFISHPATGAPSVYIIGSGQASPIATASIEKIIRSYTAEELATGMMETLRFDSHELLIIHLPRHVLVYDASSSQNGPQWCVLKTGLYDDVYRAIDFMYEGNQITCGDKSEAVTGQLQFDISSQYEKQQEHILYSPLIKADNVLINDLELETSGGVCDRIDRIFISATTDGINYGREQMVVLQKPFVYDNRVLWRKVGRVRRLIGFKFRVIAKGPVTLSGLSIRIT</sequence>
<comment type="caution">
    <text evidence="1">The sequence shown here is derived from an EMBL/GenBank/DDBJ whole genome shotgun (WGS) entry which is preliminary data.</text>
</comment>
<dbReference type="AlphaFoldDB" id="A0A3J4NAX9"/>
<dbReference type="Pfam" id="PF11134">
    <property type="entry name" value="Phage_stabilise"/>
    <property type="match status" value="1"/>
</dbReference>
<name>A0A3J4NAX9_SALER</name>
<reference evidence="1" key="1">
    <citation type="submission" date="2018-11" db="EMBL/GenBank/DDBJ databases">
        <authorList>
            <consortium name="PulseNet: The National Subtyping Network for Foodborne Disease Surveillance"/>
            <person name="Tarr C.L."/>
            <person name="Trees E."/>
            <person name="Katz L.S."/>
            <person name="Carleton-Romer H.A."/>
            <person name="Stroika S."/>
            <person name="Kucerova Z."/>
            <person name="Roache K.F."/>
            <person name="Sabol A.L."/>
            <person name="Besser J."/>
            <person name="Gerner-Smidt P."/>
        </authorList>
    </citation>
    <scope>NUCLEOTIDE SEQUENCE [LARGE SCALE GENOMIC DNA]</scope>
    <source>
        <strain evidence="1">PNUSAS057377</strain>
    </source>
</reference>
<organism evidence="1">
    <name type="scientific">Salmonella enterica</name>
    <name type="common">Salmonella choleraesuis</name>
    <dbReference type="NCBI Taxonomy" id="28901"/>
    <lineage>
        <taxon>Bacteria</taxon>
        <taxon>Pseudomonadati</taxon>
        <taxon>Pseudomonadota</taxon>
        <taxon>Gammaproteobacteria</taxon>
        <taxon>Enterobacterales</taxon>
        <taxon>Enterobacteriaceae</taxon>
        <taxon>Salmonella</taxon>
    </lineage>
</organism>
<gene>
    <name evidence="1" type="ORF">EEN95_19250</name>
</gene>
<dbReference type="Proteomes" id="UP000885320">
    <property type="component" value="Unassembled WGS sequence"/>
</dbReference>
<proteinExistence type="predicted"/>
<protein>
    <recommendedName>
        <fullName evidence="2">DNA stabilization protein</fullName>
    </recommendedName>
</protein>